<evidence type="ECO:0000313" key="2">
    <source>
        <dbReference type="EMBL" id="WOX56401.1"/>
    </source>
</evidence>
<keyword evidence="3" id="KW-1185">Reference proteome</keyword>
<keyword evidence="1" id="KW-1133">Transmembrane helix</keyword>
<protein>
    <submittedName>
        <fullName evidence="2">Uncharacterized protein</fullName>
    </submittedName>
</protein>
<dbReference type="EMBL" id="CP137641">
    <property type="protein sequence ID" value="WOX56401.1"/>
    <property type="molecule type" value="Genomic_DNA"/>
</dbReference>
<keyword evidence="1" id="KW-0472">Membrane</keyword>
<organism evidence="2 3">
    <name type="scientific">Methanoculleus palmolei</name>
    <dbReference type="NCBI Taxonomy" id="72612"/>
    <lineage>
        <taxon>Archaea</taxon>
        <taxon>Methanobacteriati</taxon>
        <taxon>Methanobacteriota</taxon>
        <taxon>Stenosarchaea group</taxon>
        <taxon>Methanomicrobia</taxon>
        <taxon>Methanomicrobiales</taxon>
        <taxon>Methanomicrobiaceae</taxon>
        <taxon>Methanoculleus</taxon>
    </lineage>
</organism>
<evidence type="ECO:0000313" key="3">
    <source>
        <dbReference type="Proteomes" id="UP001626603"/>
    </source>
</evidence>
<keyword evidence="1" id="KW-0812">Transmembrane</keyword>
<accession>A0ABD8AA48</accession>
<gene>
    <name evidence="2" type="ORF">R6Y95_03470</name>
</gene>
<proteinExistence type="predicted"/>
<reference evidence="2 3" key="1">
    <citation type="submission" date="2023-10" db="EMBL/GenBank/DDBJ databases">
        <title>The complete genome sequence of Methanoculleus palmolei DSM 4273.</title>
        <authorList>
            <person name="Lai S.-J."/>
            <person name="You Y.-T."/>
            <person name="Chen S.-C."/>
        </authorList>
    </citation>
    <scope>NUCLEOTIDE SEQUENCE [LARGE SCALE GENOMIC DNA]</scope>
    <source>
        <strain evidence="2 3">DSM 4273</strain>
    </source>
</reference>
<evidence type="ECO:0000256" key="1">
    <source>
        <dbReference type="SAM" id="Phobius"/>
    </source>
</evidence>
<dbReference type="AlphaFoldDB" id="A0ABD8AA48"/>
<feature type="transmembrane region" description="Helical" evidence="1">
    <location>
        <begin position="26"/>
        <end position="47"/>
    </location>
</feature>
<dbReference type="Proteomes" id="UP001626603">
    <property type="component" value="Chromosome"/>
</dbReference>
<sequence length="200" mass="21410">MDFNIPDLPDLKSFKLPNVAIGRRKALIAGGVAVAVIAVVFVGGLLLHDYMESRQVAAFGGHVAASEADLSRVYERTSVYLHSSPDSPSIAEADAYAREFAAVADYGMAVTAYHRQVIGADAVPETYAGAQAAYLRALDNLNRAFSLWSSAAVAYDIQAYSSATRNLAAADQAWKDYVAAIEDYSRELRVAEEGEGLPST</sequence>
<name>A0ABD8AA48_9EURY</name>